<name>A0A369T4Z0_9PROT</name>
<evidence type="ECO:0000256" key="1">
    <source>
        <dbReference type="ARBA" id="ARBA00022679"/>
    </source>
</evidence>
<evidence type="ECO:0000313" key="4">
    <source>
        <dbReference type="Proteomes" id="UP000253941"/>
    </source>
</evidence>
<keyword evidence="4" id="KW-1185">Reference proteome</keyword>
<evidence type="ECO:0000256" key="2">
    <source>
        <dbReference type="ARBA" id="ARBA00022842"/>
    </source>
</evidence>
<reference evidence="3 4" key="1">
    <citation type="submission" date="2018-07" db="EMBL/GenBank/DDBJ databases">
        <title>Venubactetium sediminum gen. nov., sp. nov., isolated from a marine solar saltern.</title>
        <authorList>
            <person name="Wang S."/>
        </authorList>
    </citation>
    <scope>NUCLEOTIDE SEQUENCE [LARGE SCALE GENOMIC DNA]</scope>
    <source>
        <strain evidence="3 4">WD2A32</strain>
    </source>
</reference>
<keyword evidence="1 3" id="KW-0808">Transferase</keyword>
<dbReference type="AlphaFoldDB" id="A0A369T4Z0"/>
<dbReference type="Pfam" id="PF01933">
    <property type="entry name" value="CofD"/>
    <property type="match status" value="1"/>
</dbReference>
<dbReference type="SUPFAM" id="SSF142338">
    <property type="entry name" value="CofD-like"/>
    <property type="match status" value="1"/>
</dbReference>
<dbReference type="NCBIfam" id="TIGR01819">
    <property type="entry name" value="F420_cofD"/>
    <property type="match status" value="1"/>
</dbReference>
<protein>
    <submittedName>
        <fullName evidence="3">2-phospho-L-lactate transferase</fullName>
        <ecNumber evidence="3">2.7.8.28</ecNumber>
    </submittedName>
</protein>
<dbReference type="HAMAP" id="MF_01257">
    <property type="entry name" value="CofD"/>
    <property type="match status" value="1"/>
</dbReference>
<dbReference type="PANTHER" id="PTHR43007">
    <property type="entry name" value="2-PHOSPHO-L-LACTATE TRANSFERASE"/>
    <property type="match status" value="1"/>
</dbReference>
<dbReference type="GO" id="GO:0000287">
    <property type="term" value="F:magnesium ion binding"/>
    <property type="evidence" value="ECO:0007669"/>
    <property type="project" value="InterPro"/>
</dbReference>
<dbReference type="InterPro" id="IPR010115">
    <property type="entry name" value="FbiA/CofD"/>
</dbReference>
<dbReference type="PANTHER" id="PTHR43007:SF1">
    <property type="entry name" value="2-PHOSPHO-L-LACTATE TRANSFERASE"/>
    <property type="match status" value="1"/>
</dbReference>
<sequence>MNTQVPSDGGPTRDPEVVALCGGVGGAKLALGLSHILEGERLMIVANTGDDFEHLGLHISPDVDTVLYTLADLANPETGWGRRDETWSFMDALAQLGGETWFNLGDRDLATHVERTWRLRAGETLSEIVADFARKFGIAARILPMSDDPVRTRVETDEGTLAFQRYFVGLKCGPAVRGLSYEGAERATANPALMRALASPDLRAVVICPSNPYLSVAPILSLPGVREALANATAPVIAVSPIVGGRAIKGPTAKIMGELGVDASAASVAAYYAGIIDGFVLDNRDLEIAGSLPVRAMVTDAVMQDLSDREMLARVVLDFADRLASARSRSGNGGVAQ</sequence>
<dbReference type="CDD" id="cd07186">
    <property type="entry name" value="CofD_like"/>
    <property type="match status" value="1"/>
</dbReference>
<dbReference type="Gene3D" id="3.40.50.10680">
    <property type="entry name" value="CofD-like domains"/>
    <property type="match status" value="1"/>
</dbReference>
<dbReference type="Gene3D" id="1.10.8.240">
    <property type="entry name" value="CofD-like domain"/>
    <property type="match status" value="1"/>
</dbReference>
<dbReference type="EC" id="2.7.8.28" evidence="3"/>
<comment type="caution">
    <text evidence="3">The sequence shown here is derived from an EMBL/GenBank/DDBJ whole genome shotgun (WGS) entry which is preliminary data.</text>
</comment>
<dbReference type="EMBL" id="QPMH01000027">
    <property type="protein sequence ID" value="RDD60411.1"/>
    <property type="molecule type" value="Genomic_DNA"/>
</dbReference>
<dbReference type="RefSeq" id="WP_114583626.1">
    <property type="nucleotide sequence ID" value="NZ_QPMH01000027.1"/>
</dbReference>
<dbReference type="Proteomes" id="UP000253941">
    <property type="component" value="Unassembled WGS sequence"/>
</dbReference>
<dbReference type="InterPro" id="IPR002882">
    <property type="entry name" value="CofD"/>
</dbReference>
<evidence type="ECO:0000313" key="3">
    <source>
        <dbReference type="EMBL" id="RDD60411.1"/>
    </source>
</evidence>
<dbReference type="InterPro" id="IPR038136">
    <property type="entry name" value="CofD-like_dom_sf"/>
</dbReference>
<gene>
    <name evidence="3" type="ORF">DRB17_18040</name>
</gene>
<organism evidence="3 4">
    <name type="scientific">Ferruginivarius sediminum</name>
    <dbReference type="NCBI Taxonomy" id="2661937"/>
    <lineage>
        <taxon>Bacteria</taxon>
        <taxon>Pseudomonadati</taxon>
        <taxon>Pseudomonadota</taxon>
        <taxon>Alphaproteobacteria</taxon>
        <taxon>Rhodospirillales</taxon>
        <taxon>Rhodospirillaceae</taxon>
        <taxon>Ferruginivarius</taxon>
    </lineage>
</organism>
<keyword evidence="2" id="KW-0460">Magnesium</keyword>
<accession>A0A369T4Z0</accession>
<proteinExistence type="inferred from homology"/>
<dbReference type="GO" id="GO:0043743">
    <property type="term" value="F:LPPG:FO 2-phospho-L-lactate transferase activity"/>
    <property type="evidence" value="ECO:0007669"/>
    <property type="project" value="UniProtKB-EC"/>
</dbReference>